<reference evidence="1 2" key="1">
    <citation type="submission" date="2018-04" db="EMBL/GenBank/DDBJ databases">
        <authorList>
            <person name="Lucker S."/>
            <person name="Sakoula D."/>
        </authorList>
    </citation>
    <scope>NUCLEOTIDE SEQUENCE [LARGE SCALE GENOMIC DNA]</scope>
    <source>
        <strain evidence="1">N. lenta BS10</strain>
    </source>
</reference>
<dbReference type="Proteomes" id="UP000248168">
    <property type="component" value="Unassembled WGS sequence"/>
</dbReference>
<name>A0A330L401_9BACT</name>
<dbReference type="InParanoid" id="A0A330L401"/>
<organism evidence="1 2">
    <name type="scientific">Nitrospira lenta</name>
    <dbReference type="NCBI Taxonomy" id="1436998"/>
    <lineage>
        <taxon>Bacteria</taxon>
        <taxon>Pseudomonadati</taxon>
        <taxon>Nitrospirota</taxon>
        <taxon>Nitrospiria</taxon>
        <taxon>Nitrospirales</taxon>
        <taxon>Nitrospiraceae</taxon>
        <taxon>Nitrospira</taxon>
    </lineage>
</organism>
<sequence length="77" mass="8401">MADCLYILRQPSNGIESSLFISQESEYVLLEEGLPASSTSFGEQVRKDGLNDSSPSVGLTDLDLLDLVFAHTKIILL</sequence>
<keyword evidence="2" id="KW-1185">Reference proteome</keyword>
<protein>
    <submittedName>
        <fullName evidence="1">Chromosome undetermined scaffold_46, whole genome shotgun sequence</fullName>
    </submittedName>
</protein>
<comment type="caution">
    <text evidence="1">The sequence shown here is derived from an EMBL/GenBank/DDBJ whole genome shotgun (WGS) entry which is preliminary data.</text>
</comment>
<proteinExistence type="predicted"/>
<evidence type="ECO:0000313" key="2">
    <source>
        <dbReference type="Proteomes" id="UP000248168"/>
    </source>
</evidence>
<evidence type="ECO:0000313" key="1">
    <source>
        <dbReference type="EMBL" id="SPP64538.1"/>
    </source>
</evidence>
<accession>A0A330L401</accession>
<dbReference type="EMBL" id="OUNR01000012">
    <property type="protein sequence ID" value="SPP64538.1"/>
    <property type="molecule type" value="Genomic_DNA"/>
</dbReference>
<dbReference type="AlphaFoldDB" id="A0A330L401"/>
<gene>
    <name evidence="1" type="ORF">NITLEN_20178</name>
</gene>